<keyword evidence="2" id="KW-1185">Reference proteome</keyword>
<dbReference type="Proteomes" id="UP001497700">
    <property type="component" value="Unassembled WGS sequence"/>
</dbReference>
<gene>
    <name evidence="1" type="ORF">F4820DRAFT_456397</name>
</gene>
<name>A0ACB9ZA86_9PEZI</name>
<protein>
    <submittedName>
        <fullName evidence="1">Nucleotide sugar dehydrogenase</fullName>
    </submittedName>
</protein>
<evidence type="ECO:0000313" key="1">
    <source>
        <dbReference type="EMBL" id="KAI4868456.1"/>
    </source>
</evidence>
<proteinExistence type="predicted"/>
<accession>A0ACB9ZA86</accession>
<reference evidence="1 2" key="1">
    <citation type="journal article" date="2022" name="New Phytol.">
        <title>Ecological generalism drives hyperdiversity of secondary metabolite gene clusters in xylarialean endophytes.</title>
        <authorList>
            <person name="Franco M.E.E."/>
            <person name="Wisecaver J.H."/>
            <person name="Arnold A.E."/>
            <person name="Ju Y.M."/>
            <person name="Slot J.C."/>
            <person name="Ahrendt S."/>
            <person name="Moore L.P."/>
            <person name="Eastman K.E."/>
            <person name="Scott K."/>
            <person name="Konkel Z."/>
            <person name="Mondo S.J."/>
            <person name="Kuo A."/>
            <person name="Hayes R.D."/>
            <person name="Haridas S."/>
            <person name="Andreopoulos B."/>
            <person name="Riley R."/>
            <person name="LaButti K."/>
            <person name="Pangilinan J."/>
            <person name="Lipzen A."/>
            <person name="Amirebrahimi M."/>
            <person name="Yan J."/>
            <person name="Adam C."/>
            <person name="Keymanesh K."/>
            <person name="Ng V."/>
            <person name="Louie K."/>
            <person name="Northen T."/>
            <person name="Drula E."/>
            <person name="Henrissat B."/>
            <person name="Hsieh H.M."/>
            <person name="Youens-Clark K."/>
            <person name="Lutzoni F."/>
            <person name="Miadlikowska J."/>
            <person name="Eastwood D.C."/>
            <person name="Hamelin R.C."/>
            <person name="Grigoriev I.V."/>
            <person name="U'Ren J.M."/>
        </authorList>
    </citation>
    <scope>NUCLEOTIDE SEQUENCE [LARGE SCALE GENOMIC DNA]</scope>
    <source>
        <strain evidence="1 2">CBS 119005</strain>
    </source>
</reference>
<dbReference type="EMBL" id="MU393438">
    <property type="protein sequence ID" value="KAI4868456.1"/>
    <property type="molecule type" value="Genomic_DNA"/>
</dbReference>
<sequence length="440" mass="48273">MDALSHGSKPSQQTSPPQTPQVDTFPSEAAGGIQHFKLAESGHIDEDEEPLVAIIGCGYVGTQLISCFSSRYDVLGFDVSKDQIHKLQEQYGGEGSRAFFSLDPRDLSKATHFLVSVPTLLKADKTIDTSYIKSALMNIRRYARAGSTVVIESSVAIGMTRQLLGPLAKERGFFAGMSPERVDPGRTDPPMNTIPKVLSGLDDVVPGSLDAITRLYTRVFDTIVPVSSPETAEMTKLYENCQRMVAITYANEMADACIGHGIDPYEVCKAASTKPFGYTSFTPSLGVGGHCIPVNPYYLMANNSFPLLKMATETIYRRSTPTGKPLDPQFYHYHQRRASVVPPRVLVVGVGFKAGQSHLSNSPGLKLIQTLSDSGRVDVMFADALVQQCAIPNIPRLGMDEWNKEDLEEFDMIIVAFKQSGMDFSVLDEVRNVKIDMWCP</sequence>
<evidence type="ECO:0000313" key="2">
    <source>
        <dbReference type="Proteomes" id="UP001497700"/>
    </source>
</evidence>
<organism evidence="1 2">
    <name type="scientific">Hypoxylon rubiginosum</name>
    <dbReference type="NCBI Taxonomy" id="110542"/>
    <lineage>
        <taxon>Eukaryota</taxon>
        <taxon>Fungi</taxon>
        <taxon>Dikarya</taxon>
        <taxon>Ascomycota</taxon>
        <taxon>Pezizomycotina</taxon>
        <taxon>Sordariomycetes</taxon>
        <taxon>Xylariomycetidae</taxon>
        <taxon>Xylariales</taxon>
        <taxon>Hypoxylaceae</taxon>
        <taxon>Hypoxylon</taxon>
    </lineage>
</organism>
<comment type="caution">
    <text evidence="1">The sequence shown here is derived from an EMBL/GenBank/DDBJ whole genome shotgun (WGS) entry which is preliminary data.</text>
</comment>